<dbReference type="STRING" id="329046.A0A1Y2CWT8"/>
<evidence type="ECO:0000256" key="3">
    <source>
        <dbReference type="ARBA" id="ARBA00022833"/>
    </source>
</evidence>
<proteinExistence type="inferred from homology"/>
<gene>
    <name evidence="6" type="ORF">BCR33DRAFT_712532</name>
</gene>
<dbReference type="Pfam" id="PF03226">
    <property type="entry name" value="Yippee-Mis18"/>
    <property type="match status" value="1"/>
</dbReference>
<accession>A0A1Y2CWT8</accession>
<evidence type="ECO:0000313" key="6">
    <source>
        <dbReference type="EMBL" id="ORY51489.1"/>
    </source>
</evidence>
<dbReference type="InterPro" id="IPR034751">
    <property type="entry name" value="Yippee"/>
</dbReference>
<keyword evidence="2" id="KW-0479">Metal-binding</keyword>
<keyword evidence="3" id="KW-0862">Zinc</keyword>
<keyword evidence="7" id="KW-1185">Reference proteome</keyword>
<dbReference type="EMBL" id="MCGO01000005">
    <property type="protein sequence ID" value="ORY51489.1"/>
    <property type="molecule type" value="Genomic_DNA"/>
</dbReference>
<organism evidence="6 7">
    <name type="scientific">Rhizoclosmatium globosum</name>
    <dbReference type="NCBI Taxonomy" id="329046"/>
    <lineage>
        <taxon>Eukaryota</taxon>
        <taxon>Fungi</taxon>
        <taxon>Fungi incertae sedis</taxon>
        <taxon>Chytridiomycota</taxon>
        <taxon>Chytridiomycota incertae sedis</taxon>
        <taxon>Chytridiomycetes</taxon>
        <taxon>Chytridiales</taxon>
        <taxon>Chytriomycetaceae</taxon>
        <taxon>Rhizoclosmatium</taxon>
    </lineage>
</organism>
<sequence length="133" mass="14838">MGVLHKVYLDDADDWEKPTVGYGAGGLVGSEPADTGRLCVCVKCKTHLTTTNDLLSKQFQGSRGKAYLFNRVINITEGSPEHKQMTTGLHIVRDISCTCCNSILGWKYDKAYEEAQRYKEGRYILEVAAFKNV</sequence>
<dbReference type="OrthoDB" id="6407410at2759"/>
<dbReference type="AlphaFoldDB" id="A0A1Y2CWT8"/>
<dbReference type="PROSITE" id="PS51792">
    <property type="entry name" value="YIPPEE"/>
    <property type="match status" value="1"/>
</dbReference>
<protein>
    <recommendedName>
        <fullName evidence="4">Protein yippee-like</fullName>
    </recommendedName>
</protein>
<evidence type="ECO:0000256" key="4">
    <source>
        <dbReference type="RuleBase" id="RU110713"/>
    </source>
</evidence>
<dbReference type="InterPro" id="IPR004910">
    <property type="entry name" value="Yippee/Mis18/Cereblon"/>
</dbReference>
<name>A0A1Y2CWT8_9FUNG</name>
<evidence type="ECO:0000313" key="7">
    <source>
        <dbReference type="Proteomes" id="UP000193642"/>
    </source>
</evidence>
<dbReference type="Proteomes" id="UP000193642">
    <property type="component" value="Unassembled WGS sequence"/>
</dbReference>
<dbReference type="PANTHER" id="PTHR13848">
    <property type="entry name" value="PROTEIN YIPPEE-LIKE CG15309-RELATED"/>
    <property type="match status" value="1"/>
</dbReference>
<comment type="similarity">
    <text evidence="1 4">Belongs to the yippee family.</text>
</comment>
<dbReference type="GO" id="GO:0046872">
    <property type="term" value="F:metal ion binding"/>
    <property type="evidence" value="ECO:0007669"/>
    <property type="project" value="UniProtKB-KW"/>
</dbReference>
<comment type="caution">
    <text evidence="6">The sequence shown here is derived from an EMBL/GenBank/DDBJ whole genome shotgun (WGS) entry which is preliminary data.</text>
</comment>
<reference evidence="6 7" key="1">
    <citation type="submission" date="2016-07" db="EMBL/GenBank/DDBJ databases">
        <title>Pervasive Adenine N6-methylation of Active Genes in Fungi.</title>
        <authorList>
            <consortium name="DOE Joint Genome Institute"/>
            <person name="Mondo S.J."/>
            <person name="Dannebaum R.O."/>
            <person name="Kuo R.C."/>
            <person name="Labutti K."/>
            <person name="Haridas S."/>
            <person name="Kuo A."/>
            <person name="Salamov A."/>
            <person name="Ahrendt S.R."/>
            <person name="Lipzen A."/>
            <person name="Sullivan W."/>
            <person name="Andreopoulos W.B."/>
            <person name="Clum A."/>
            <person name="Lindquist E."/>
            <person name="Daum C."/>
            <person name="Ramamoorthy G.K."/>
            <person name="Gryganskyi A."/>
            <person name="Culley D."/>
            <person name="Magnuson J.K."/>
            <person name="James T.Y."/>
            <person name="O'Malley M.A."/>
            <person name="Stajich J.E."/>
            <person name="Spatafora J.W."/>
            <person name="Visel A."/>
            <person name="Grigoriev I.V."/>
        </authorList>
    </citation>
    <scope>NUCLEOTIDE SEQUENCE [LARGE SCALE GENOMIC DNA]</scope>
    <source>
        <strain evidence="6 7">JEL800</strain>
    </source>
</reference>
<evidence type="ECO:0000259" key="5">
    <source>
        <dbReference type="PROSITE" id="PS51792"/>
    </source>
</evidence>
<evidence type="ECO:0000256" key="2">
    <source>
        <dbReference type="ARBA" id="ARBA00022723"/>
    </source>
</evidence>
<dbReference type="InterPro" id="IPR039058">
    <property type="entry name" value="Yippee_fam"/>
</dbReference>
<evidence type="ECO:0000256" key="1">
    <source>
        <dbReference type="ARBA" id="ARBA00005613"/>
    </source>
</evidence>
<feature type="domain" description="Yippee" evidence="5">
    <location>
        <begin position="37"/>
        <end position="133"/>
    </location>
</feature>